<evidence type="ECO:0000259" key="6">
    <source>
        <dbReference type="Pfam" id="PF00155"/>
    </source>
</evidence>
<dbReference type="GO" id="GO:0030170">
    <property type="term" value="F:pyridoxal phosphate binding"/>
    <property type="evidence" value="ECO:0007669"/>
    <property type="project" value="InterPro"/>
</dbReference>
<dbReference type="PANTHER" id="PTHR43807">
    <property type="entry name" value="FI04487P"/>
    <property type="match status" value="1"/>
</dbReference>
<evidence type="ECO:0000256" key="4">
    <source>
        <dbReference type="ARBA" id="ARBA00022679"/>
    </source>
</evidence>
<dbReference type="AlphaFoldDB" id="D7CRZ4"/>
<accession>D7CRZ4</accession>
<gene>
    <name evidence="7" type="ordered locus">Trad_2211</name>
</gene>
<feature type="domain" description="Aminotransferase class I/classII large" evidence="6">
    <location>
        <begin position="34"/>
        <end position="383"/>
    </location>
</feature>
<evidence type="ECO:0000256" key="2">
    <source>
        <dbReference type="ARBA" id="ARBA00007441"/>
    </source>
</evidence>
<comment type="similarity">
    <text evidence="2">Belongs to the class-I pyridoxal-phosphate-dependent aminotransferase family.</text>
</comment>
<keyword evidence="8" id="KW-1185">Reference proteome</keyword>
<sequence length="393" mass="42128">MTATRTPAASRRVAPFGETVFATYTRLASEHGAVNLGQGFPDFAPPAFALDALADAAAGAQQYAPLPGLPELLEAVADTLSEPLKRPLDPVQNVQITVGATEALFATMQAFLDPGDEVVLLEPFYDAYPAMVTMAGGVPVYVPLEPQGEDWVLDVDALGRAFSAKTKAVVVNTPHNPTGKVFTAAELGAVVALAERYGALIVSDEVYEHIAFRPHVRVASRPGAWERTLTISSIGKTFSVTGWKVGWAVGPPELITPLRRAHQWIPFAVATPLQRAAARLLREAPGRGYYAELGARYRAKRDLLVAQLRKTPFRPLTPQGGYFVMADSSALGYRDDVALCDDLPRRVGVAAIPPSAFYAPAHRALARGLVRFAYCKTDEALLEAGGRLRGLGA</sequence>
<dbReference type="EMBL" id="CP002049">
    <property type="protein sequence ID" value="ADI15322.1"/>
    <property type="molecule type" value="Genomic_DNA"/>
</dbReference>
<dbReference type="Proteomes" id="UP000000379">
    <property type="component" value="Chromosome"/>
</dbReference>
<evidence type="ECO:0000256" key="1">
    <source>
        <dbReference type="ARBA" id="ARBA00001933"/>
    </source>
</evidence>
<dbReference type="FunFam" id="3.40.640.10:FF:000024">
    <property type="entry name" value="Kynurenine--oxoglutarate transaminase 3"/>
    <property type="match status" value="1"/>
</dbReference>
<dbReference type="Pfam" id="PF00155">
    <property type="entry name" value="Aminotran_1_2"/>
    <property type="match status" value="1"/>
</dbReference>
<dbReference type="InterPro" id="IPR004839">
    <property type="entry name" value="Aminotransferase_I/II_large"/>
</dbReference>
<dbReference type="SUPFAM" id="SSF53383">
    <property type="entry name" value="PLP-dependent transferases"/>
    <property type="match status" value="1"/>
</dbReference>
<evidence type="ECO:0000256" key="3">
    <source>
        <dbReference type="ARBA" id="ARBA00022576"/>
    </source>
</evidence>
<comment type="cofactor">
    <cofactor evidence="1">
        <name>pyridoxal 5'-phosphate</name>
        <dbReference type="ChEBI" id="CHEBI:597326"/>
    </cofactor>
</comment>
<dbReference type="KEGG" id="tra:Trad_2211"/>
<dbReference type="InterPro" id="IPR015422">
    <property type="entry name" value="PyrdxlP-dep_Trfase_small"/>
</dbReference>
<dbReference type="STRING" id="649638.Trad_2211"/>
<reference evidence="7 8" key="2">
    <citation type="journal article" date="2011" name="Stand. Genomic Sci.">
        <title>Complete genome sequence of Truepera radiovictrix type strain (RQ-24).</title>
        <authorList>
            <person name="Ivanova N."/>
            <person name="Rohde C."/>
            <person name="Munk C."/>
            <person name="Nolan M."/>
            <person name="Lucas S."/>
            <person name="Del Rio T.G."/>
            <person name="Tice H."/>
            <person name="Deshpande S."/>
            <person name="Cheng J.F."/>
            <person name="Tapia R."/>
            <person name="Han C."/>
            <person name="Goodwin L."/>
            <person name="Pitluck S."/>
            <person name="Liolios K."/>
            <person name="Mavromatis K."/>
            <person name="Mikhailova N."/>
            <person name="Pati A."/>
            <person name="Chen A."/>
            <person name="Palaniappan K."/>
            <person name="Land M."/>
            <person name="Hauser L."/>
            <person name="Chang Y.J."/>
            <person name="Jeffries C.D."/>
            <person name="Brambilla E."/>
            <person name="Rohde M."/>
            <person name="Goker M."/>
            <person name="Tindall B.J."/>
            <person name="Woyke T."/>
            <person name="Bristow J."/>
            <person name="Eisen J.A."/>
            <person name="Markowitz V."/>
            <person name="Hugenholtz P."/>
            <person name="Kyrpides N.C."/>
            <person name="Klenk H.P."/>
            <person name="Lapidus A."/>
        </authorList>
    </citation>
    <scope>NUCLEOTIDE SEQUENCE [LARGE SCALE GENOMIC DNA]</scope>
    <source>
        <strain evidence="8">DSM 17093 / CIP 108686 / LMG 22925 / RQ-24</strain>
    </source>
</reference>
<dbReference type="eggNOG" id="COG0436">
    <property type="taxonomic scope" value="Bacteria"/>
</dbReference>
<proteinExistence type="inferred from homology"/>
<dbReference type="OrthoDB" id="9813612at2"/>
<organism evidence="7 8">
    <name type="scientific">Truepera radiovictrix (strain DSM 17093 / CIP 108686 / LMG 22925 / RQ-24)</name>
    <dbReference type="NCBI Taxonomy" id="649638"/>
    <lineage>
        <taxon>Bacteria</taxon>
        <taxon>Thermotogati</taxon>
        <taxon>Deinococcota</taxon>
        <taxon>Deinococci</taxon>
        <taxon>Trueperales</taxon>
        <taxon>Trueperaceae</taxon>
        <taxon>Truepera</taxon>
    </lineage>
</organism>
<evidence type="ECO:0000313" key="8">
    <source>
        <dbReference type="Proteomes" id="UP000000379"/>
    </source>
</evidence>
<dbReference type="Gene3D" id="3.40.640.10">
    <property type="entry name" value="Type I PLP-dependent aspartate aminotransferase-like (Major domain)"/>
    <property type="match status" value="1"/>
</dbReference>
<dbReference type="InterPro" id="IPR051326">
    <property type="entry name" value="Kynurenine-oxoglutarate_AT"/>
</dbReference>
<dbReference type="GO" id="GO:0005737">
    <property type="term" value="C:cytoplasm"/>
    <property type="evidence" value="ECO:0007669"/>
    <property type="project" value="TreeGrafter"/>
</dbReference>
<keyword evidence="5" id="KW-0663">Pyridoxal phosphate</keyword>
<dbReference type="Gene3D" id="3.90.1150.10">
    <property type="entry name" value="Aspartate Aminotransferase, domain 1"/>
    <property type="match status" value="1"/>
</dbReference>
<evidence type="ECO:0000256" key="5">
    <source>
        <dbReference type="ARBA" id="ARBA00022898"/>
    </source>
</evidence>
<dbReference type="HOGENOM" id="CLU_017584_4_0_0"/>
<dbReference type="InterPro" id="IPR015421">
    <property type="entry name" value="PyrdxlP-dep_Trfase_major"/>
</dbReference>
<dbReference type="CDD" id="cd00609">
    <property type="entry name" value="AAT_like"/>
    <property type="match status" value="1"/>
</dbReference>
<keyword evidence="4" id="KW-0808">Transferase</keyword>
<dbReference type="RefSeq" id="WP_013178686.1">
    <property type="nucleotide sequence ID" value="NC_014221.1"/>
</dbReference>
<dbReference type="PANTHER" id="PTHR43807:SF20">
    <property type="entry name" value="FI04487P"/>
    <property type="match status" value="1"/>
</dbReference>
<keyword evidence="3 7" id="KW-0032">Aminotransferase</keyword>
<dbReference type="InterPro" id="IPR015424">
    <property type="entry name" value="PyrdxlP-dep_Trfase"/>
</dbReference>
<reference evidence="8" key="1">
    <citation type="submission" date="2010-05" db="EMBL/GenBank/DDBJ databases">
        <title>The complete genome of Truepera radiovictris DSM 17093.</title>
        <authorList>
            <consortium name="US DOE Joint Genome Institute (JGI-PGF)"/>
            <person name="Lucas S."/>
            <person name="Copeland A."/>
            <person name="Lapidus A."/>
            <person name="Glavina del Rio T."/>
            <person name="Dalin E."/>
            <person name="Tice H."/>
            <person name="Bruce D."/>
            <person name="Goodwin L."/>
            <person name="Pitluck S."/>
            <person name="Kyrpides N."/>
            <person name="Mavromatis K."/>
            <person name="Ovchinnikova G."/>
            <person name="Munk A.C."/>
            <person name="Detter J.C."/>
            <person name="Han C."/>
            <person name="Tapia R."/>
            <person name="Land M."/>
            <person name="Hauser L."/>
            <person name="Markowitz V."/>
            <person name="Cheng J.-F."/>
            <person name="Hugenholtz P."/>
            <person name="Woyke T."/>
            <person name="Wu D."/>
            <person name="Tindall B."/>
            <person name="Pomrenke H.G."/>
            <person name="Brambilla E."/>
            <person name="Klenk H.-P."/>
            <person name="Eisen J.A."/>
        </authorList>
    </citation>
    <scope>NUCLEOTIDE SEQUENCE [LARGE SCALE GENOMIC DNA]</scope>
    <source>
        <strain evidence="8">DSM 17093 / CIP 108686 / LMG 22925 / RQ-24</strain>
    </source>
</reference>
<name>D7CRZ4_TRURR</name>
<dbReference type="GO" id="GO:0016212">
    <property type="term" value="F:kynurenine-oxoglutarate transaminase activity"/>
    <property type="evidence" value="ECO:0007669"/>
    <property type="project" value="TreeGrafter"/>
</dbReference>
<protein>
    <submittedName>
        <fullName evidence="7">Aminotransferase class I and II</fullName>
    </submittedName>
</protein>
<evidence type="ECO:0000313" key="7">
    <source>
        <dbReference type="EMBL" id="ADI15322.1"/>
    </source>
</evidence>